<dbReference type="PANTHER" id="PTHR31339:SF9">
    <property type="entry name" value="PLASMIN AND FIBRONECTIN-BINDING PROTEIN A"/>
    <property type="match status" value="1"/>
</dbReference>
<dbReference type="GO" id="GO:0016787">
    <property type="term" value="F:hydrolase activity"/>
    <property type="evidence" value="ECO:0007669"/>
    <property type="project" value="UniProtKB-KW"/>
</dbReference>
<evidence type="ECO:0000313" key="6">
    <source>
        <dbReference type="EMBL" id="MEN3069183.1"/>
    </source>
</evidence>
<evidence type="ECO:0000256" key="4">
    <source>
        <dbReference type="RuleBase" id="RU361169"/>
    </source>
</evidence>
<evidence type="ECO:0000256" key="1">
    <source>
        <dbReference type="ARBA" id="ARBA00008834"/>
    </source>
</evidence>
<dbReference type="Proteomes" id="UP001410394">
    <property type="component" value="Unassembled WGS sequence"/>
</dbReference>
<comment type="caution">
    <text evidence="6">The sequence shown here is derived from an EMBL/GenBank/DDBJ whole genome shotgun (WGS) entry which is preliminary data.</text>
</comment>
<name>A0ABU9YZH8_9RHOO</name>
<dbReference type="InterPro" id="IPR006626">
    <property type="entry name" value="PbH1"/>
</dbReference>
<dbReference type="InterPro" id="IPR051801">
    <property type="entry name" value="GH28_Enzymes"/>
</dbReference>
<dbReference type="Pfam" id="PF00295">
    <property type="entry name" value="Glyco_hydro_28"/>
    <property type="match status" value="1"/>
</dbReference>
<sequence length="423" mass="45607">MLLKNTALPLLLTLALASFSTHAANTCSLPKEQGTQDDTALLQQSIDACAKQGGGTLALAGRTYTIGPIQLRSHVYLVLAPETLILGTTDKSRYQPAFIGWPYRSNEALISGYQISDSGIIGSGRIDGQGSAWWDEARTQRKDRLYPDVPDANGMPRPWLVEFYDSSNISIDGPTLQNSPMWNLALRYSKDVTIKNLRIHNPKEAANTDGIDIVSSQNVSVQHAEISTGDDNITIKSGLAPYAMPRQAAANISIRDVKFGDGHGFSIGSETFNGIHHVSLDGASFEGTTNGIRIKTGRDRGAEIAYIDLKNIHMQHVGMPLSITAYYPNVPAERGAPQALSATTPHIHDVTISQLQAEDSKSAGRFIGLPEAALQGIHLQDVSISAKTGLSLRDASIDASKLQLHVSQGEALIKNEQGILNQH</sequence>
<reference evidence="6 7" key="1">
    <citation type="journal article" date="2018" name="Int. J. Syst. Evol. Microbiol.">
        <title>Uliginosibacterium sediminicola sp. nov., isolated from freshwater sediment.</title>
        <authorList>
            <person name="Hwang W.M."/>
            <person name="Kim S.M."/>
            <person name="Kang K."/>
            <person name="Ahn T.Y."/>
        </authorList>
    </citation>
    <scope>NUCLEOTIDE SEQUENCE [LARGE SCALE GENOMIC DNA]</scope>
    <source>
        <strain evidence="6 7">M1-21</strain>
    </source>
</reference>
<evidence type="ECO:0000256" key="3">
    <source>
        <dbReference type="ARBA" id="ARBA00023295"/>
    </source>
</evidence>
<dbReference type="SMART" id="SM00710">
    <property type="entry name" value="PbH1"/>
    <property type="match status" value="4"/>
</dbReference>
<feature type="signal peptide" evidence="5">
    <location>
        <begin position="1"/>
        <end position="23"/>
    </location>
</feature>
<dbReference type="InterPro" id="IPR011050">
    <property type="entry name" value="Pectin_lyase_fold/virulence"/>
</dbReference>
<dbReference type="InterPro" id="IPR012334">
    <property type="entry name" value="Pectin_lyas_fold"/>
</dbReference>
<comment type="similarity">
    <text evidence="1 4">Belongs to the glycosyl hydrolase 28 family.</text>
</comment>
<gene>
    <name evidence="6" type="ORF">ABDB84_11900</name>
</gene>
<dbReference type="SUPFAM" id="SSF51126">
    <property type="entry name" value="Pectin lyase-like"/>
    <property type="match status" value="1"/>
</dbReference>
<accession>A0ABU9YZH8</accession>
<evidence type="ECO:0000256" key="5">
    <source>
        <dbReference type="SAM" id="SignalP"/>
    </source>
</evidence>
<feature type="chain" id="PRO_5047260994" evidence="5">
    <location>
        <begin position="24"/>
        <end position="423"/>
    </location>
</feature>
<dbReference type="PANTHER" id="PTHR31339">
    <property type="entry name" value="PECTIN LYASE-RELATED"/>
    <property type="match status" value="1"/>
</dbReference>
<dbReference type="InterPro" id="IPR000743">
    <property type="entry name" value="Glyco_hydro_28"/>
</dbReference>
<keyword evidence="5" id="KW-0732">Signal</keyword>
<evidence type="ECO:0000256" key="2">
    <source>
        <dbReference type="ARBA" id="ARBA00022801"/>
    </source>
</evidence>
<keyword evidence="2 4" id="KW-0378">Hydrolase</keyword>
<dbReference type="Gene3D" id="2.160.20.10">
    <property type="entry name" value="Single-stranded right-handed beta-helix, Pectin lyase-like"/>
    <property type="match status" value="1"/>
</dbReference>
<keyword evidence="7" id="KW-1185">Reference proteome</keyword>
<dbReference type="EMBL" id="JBDIVE010000005">
    <property type="protein sequence ID" value="MEN3069183.1"/>
    <property type="molecule type" value="Genomic_DNA"/>
</dbReference>
<protein>
    <submittedName>
        <fullName evidence="6">Glycosyl hydrolase family 28 protein</fullName>
    </submittedName>
</protein>
<evidence type="ECO:0000313" key="7">
    <source>
        <dbReference type="Proteomes" id="UP001410394"/>
    </source>
</evidence>
<dbReference type="RefSeq" id="WP_345919952.1">
    <property type="nucleotide sequence ID" value="NZ_JBDIVE010000005.1"/>
</dbReference>
<keyword evidence="3 4" id="KW-0326">Glycosidase</keyword>
<proteinExistence type="inferred from homology"/>
<organism evidence="6 7">
    <name type="scientific">Uliginosibacterium sediminicola</name>
    <dbReference type="NCBI Taxonomy" id="2024550"/>
    <lineage>
        <taxon>Bacteria</taxon>
        <taxon>Pseudomonadati</taxon>
        <taxon>Pseudomonadota</taxon>
        <taxon>Betaproteobacteria</taxon>
        <taxon>Rhodocyclales</taxon>
        <taxon>Zoogloeaceae</taxon>
        <taxon>Uliginosibacterium</taxon>
    </lineage>
</organism>